<dbReference type="PANTHER" id="PTHR16189:SF3">
    <property type="entry name" value="AMINO ACID TRANSPORTER TRANSMEMBRANE DOMAIN-CONTAINING PROTEIN"/>
    <property type="match status" value="1"/>
</dbReference>
<feature type="transmembrane region" description="Helical" evidence="1">
    <location>
        <begin position="36"/>
        <end position="58"/>
    </location>
</feature>
<dbReference type="Proteomes" id="UP000789405">
    <property type="component" value="Unassembled WGS sequence"/>
</dbReference>
<accession>A0A9N8ZKA8</accession>
<evidence type="ECO:0000313" key="3">
    <source>
        <dbReference type="Proteomes" id="UP000789405"/>
    </source>
</evidence>
<dbReference type="OrthoDB" id="294541at2759"/>
<protein>
    <submittedName>
        <fullName evidence="2">22948_t:CDS:1</fullName>
    </submittedName>
</protein>
<dbReference type="PANTHER" id="PTHR16189">
    <property type="entry name" value="TRANSMEMBRANE PROTEIN 104-RELATED"/>
    <property type="match status" value="1"/>
</dbReference>
<gene>
    <name evidence="2" type="ORF">DERYTH_LOCUS2783</name>
</gene>
<keyword evidence="1" id="KW-1133">Transmembrane helix</keyword>
<keyword evidence="1" id="KW-0472">Membrane</keyword>
<reference evidence="2" key="1">
    <citation type="submission" date="2021-06" db="EMBL/GenBank/DDBJ databases">
        <authorList>
            <person name="Kallberg Y."/>
            <person name="Tangrot J."/>
            <person name="Rosling A."/>
        </authorList>
    </citation>
    <scope>NUCLEOTIDE SEQUENCE</scope>
    <source>
        <strain evidence="2">MA453B</strain>
    </source>
</reference>
<name>A0A9N8ZKA8_9GLOM</name>
<comment type="caution">
    <text evidence="2">The sequence shown here is derived from an EMBL/GenBank/DDBJ whole genome shotgun (WGS) entry which is preliminary data.</text>
</comment>
<sequence length="88" mass="9521">MAPRTISTLGSISLLVSSMTGPGLVQIPLLFQYAGWFIPLLVFIIATLLSGAATLFLCESLSSQRGNDKFQNKIEFTHFSSMLVINVG</sequence>
<organism evidence="2 3">
    <name type="scientific">Dentiscutata erythropus</name>
    <dbReference type="NCBI Taxonomy" id="1348616"/>
    <lineage>
        <taxon>Eukaryota</taxon>
        <taxon>Fungi</taxon>
        <taxon>Fungi incertae sedis</taxon>
        <taxon>Mucoromycota</taxon>
        <taxon>Glomeromycotina</taxon>
        <taxon>Glomeromycetes</taxon>
        <taxon>Diversisporales</taxon>
        <taxon>Gigasporaceae</taxon>
        <taxon>Dentiscutata</taxon>
    </lineage>
</organism>
<evidence type="ECO:0000313" key="2">
    <source>
        <dbReference type="EMBL" id="CAG8498628.1"/>
    </source>
</evidence>
<dbReference type="EMBL" id="CAJVPY010000919">
    <property type="protein sequence ID" value="CAG8498628.1"/>
    <property type="molecule type" value="Genomic_DNA"/>
</dbReference>
<keyword evidence="3" id="KW-1185">Reference proteome</keyword>
<evidence type="ECO:0000256" key="1">
    <source>
        <dbReference type="SAM" id="Phobius"/>
    </source>
</evidence>
<keyword evidence="1" id="KW-0812">Transmembrane</keyword>
<dbReference type="AlphaFoldDB" id="A0A9N8ZKA8"/>
<proteinExistence type="predicted"/>